<feature type="signal peptide" evidence="1">
    <location>
        <begin position="1"/>
        <end position="29"/>
    </location>
</feature>
<protein>
    <recommendedName>
        <fullName evidence="4">Secreted protein</fullName>
    </recommendedName>
</protein>
<name>A0ABR6BQ71_9PSEU</name>
<evidence type="ECO:0008006" key="4">
    <source>
        <dbReference type="Google" id="ProtNLM"/>
    </source>
</evidence>
<evidence type="ECO:0000256" key="1">
    <source>
        <dbReference type="SAM" id="SignalP"/>
    </source>
</evidence>
<evidence type="ECO:0000313" key="3">
    <source>
        <dbReference type="Proteomes" id="UP000517916"/>
    </source>
</evidence>
<accession>A0ABR6BQ71</accession>
<dbReference type="Proteomes" id="UP000517916">
    <property type="component" value="Unassembled WGS sequence"/>
</dbReference>
<comment type="caution">
    <text evidence="2">The sequence shown here is derived from an EMBL/GenBank/DDBJ whole genome shotgun (WGS) entry which is preliminary data.</text>
</comment>
<dbReference type="EMBL" id="JACJID010000005">
    <property type="protein sequence ID" value="MBA8929059.1"/>
    <property type="molecule type" value="Genomic_DNA"/>
</dbReference>
<sequence>MSVKLRMRGLVAGLAAVAALVGVTATAPAAQASTSGVKMAVVRVYLDVTGLSSTNIWTPAWVDSVQTSPQGGTVYNRLWRLSLAGGDGDPTHLENPGDFQNTWSRVVLEGVPGQGAELDWNTMRVLQLTLDPQNTPPGRQKCVSIGHADVWGQDTNNYYHHLAEDKNGFTFCDRRAWNIGVFPAS</sequence>
<reference evidence="2 3" key="1">
    <citation type="submission" date="2020-08" db="EMBL/GenBank/DDBJ databases">
        <title>Genomic Encyclopedia of Archaeal and Bacterial Type Strains, Phase II (KMG-II): from individual species to whole genera.</title>
        <authorList>
            <person name="Goeker M."/>
        </authorList>
    </citation>
    <scope>NUCLEOTIDE SEQUENCE [LARGE SCALE GENOMIC DNA]</scope>
    <source>
        <strain evidence="2 3">DSM 43850</strain>
    </source>
</reference>
<dbReference type="InterPro" id="IPR006311">
    <property type="entry name" value="TAT_signal"/>
</dbReference>
<evidence type="ECO:0000313" key="2">
    <source>
        <dbReference type="EMBL" id="MBA8929059.1"/>
    </source>
</evidence>
<feature type="chain" id="PRO_5045520968" description="Secreted protein" evidence="1">
    <location>
        <begin position="30"/>
        <end position="185"/>
    </location>
</feature>
<keyword evidence="3" id="KW-1185">Reference proteome</keyword>
<gene>
    <name evidence="2" type="ORF">BC739_006277</name>
</gene>
<organism evidence="2 3">
    <name type="scientific">Kutzneria viridogrisea</name>
    <dbReference type="NCBI Taxonomy" id="47990"/>
    <lineage>
        <taxon>Bacteria</taxon>
        <taxon>Bacillati</taxon>
        <taxon>Actinomycetota</taxon>
        <taxon>Actinomycetes</taxon>
        <taxon>Pseudonocardiales</taxon>
        <taxon>Pseudonocardiaceae</taxon>
        <taxon>Kutzneria</taxon>
    </lineage>
</organism>
<keyword evidence="1" id="KW-0732">Signal</keyword>
<dbReference type="RefSeq" id="WP_025353846.1">
    <property type="nucleotide sequence ID" value="NZ_BAAABQ010000022.1"/>
</dbReference>
<dbReference type="PROSITE" id="PS51318">
    <property type="entry name" value="TAT"/>
    <property type="match status" value="1"/>
</dbReference>
<proteinExistence type="predicted"/>